<evidence type="ECO:0000313" key="4">
    <source>
        <dbReference type="Proteomes" id="UP001445335"/>
    </source>
</evidence>
<reference evidence="3 4" key="1">
    <citation type="journal article" date="2024" name="Nat. Commun.">
        <title>Phylogenomics reveals the evolutionary origins of lichenization in chlorophyte algae.</title>
        <authorList>
            <person name="Puginier C."/>
            <person name="Libourel C."/>
            <person name="Otte J."/>
            <person name="Skaloud P."/>
            <person name="Haon M."/>
            <person name="Grisel S."/>
            <person name="Petersen M."/>
            <person name="Berrin J.G."/>
            <person name="Delaux P.M."/>
            <person name="Dal Grande F."/>
            <person name="Keller J."/>
        </authorList>
    </citation>
    <scope>NUCLEOTIDE SEQUENCE [LARGE SCALE GENOMIC DNA]</scope>
    <source>
        <strain evidence="3 4">SAG 245.80</strain>
    </source>
</reference>
<evidence type="ECO:0000256" key="1">
    <source>
        <dbReference type="SAM" id="MobiDB-lite"/>
    </source>
</evidence>
<dbReference type="GO" id="GO:0004672">
    <property type="term" value="F:protein kinase activity"/>
    <property type="evidence" value="ECO:0007669"/>
    <property type="project" value="InterPro"/>
</dbReference>
<comment type="caution">
    <text evidence="3">The sequence shown here is derived from an EMBL/GenBank/DDBJ whole genome shotgun (WGS) entry which is preliminary data.</text>
</comment>
<dbReference type="GO" id="GO:0005524">
    <property type="term" value="F:ATP binding"/>
    <property type="evidence" value="ECO:0007669"/>
    <property type="project" value="InterPro"/>
</dbReference>
<keyword evidence="4" id="KW-1185">Reference proteome</keyword>
<dbReference type="EMBL" id="JALJOU010000006">
    <property type="protein sequence ID" value="KAK9843419.1"/>
    <property type="molecule type" value="Genomic_DNA"/>
</dbReference>
<accession>A0AAW1SAW9</accession>
<feature type="compositionally biased region" description="Basic and acidic residues" evidence="1">
    <location>
        <begin position="267"/>
        <end position="277"/>
    </location>
</feature>
<dbReference type="PROSITE" id="PS50011">
    <property type="entry name" value="PROTEIN_KINASE_DOM"/>
    <property type="match status" value="1"/>
</dbReference>
<dbReference type="AlphaFoldDB" id="A0AAW1SAW9"/>
<protein>
    <recommendedName>
        <fullName evidence="2">Protein kinase domain-containing protein</fullName>
    </recommendedName>
</protein>
<name>A0AAW1SAW9_9CHLO</name>
<gene>
    <name evidence="3" type="ORF">WJX81_001420</name>
</gene>
<organism evidence="3 4">
    <name type="scientific">Elliptochloris bilobata</name>
    <dbReference type="NCBI Taxonomy" id="381761"/>
    <lineage>
        <taxon>Eukaryota</taxon>
        <taxon>Viridiplantae</taxon>
        <taxon>Chlorophyta</taxon>
        <taxon>core chlorophytes</taxon>
        <taxon>Trebouxiophyceae</taxon>
        <taxon>Trebouxiophyceae incertae sedis</taxon>
        <taxon>Elliptochloris clade</taxon>
        <taxon>Elliptochloris</taxon>
    </lineage>
</organism>
<evidence type="ECO:0000313" key="3">
    <source>
        <dbReference type="EMBL" id="KAK9843419.1"/>
    </source>
</evidence>
<dbReference type="Gene3D" id="1.10.510.10">
    <property type="entry name" value="Transferase(Phosphotransferase) domain 1"/>
    <property type="match status" value="1"/>
</dbReference>
<feature type="region of interest" description="Disordered" evidence="1">
    <location>
        <begin position="244"/>
        <end position="277"/>
    </location>
</feature>
<feature type="region of interest" description="Disordered" evidence="1">
    <location>
        <begin position="1"/>
        <end position="46"/>
    </location>
</feature>
<proteinExistence type="predicted"/>
<evidence type="ECO:0000259" key="2">
    <source>
        <dbReference type="PROSITE" id="PS50011"/>
    </source>
</evidence>
<dbReference type="InterPro" id="IPR011009">
    <property type="entry name" value="Kinase-like_dom_sf"/>
</dbReference>
<dbReference type="SUPFAM" id="SSF56112">
    <property type="entry name" value="Protein kinase-like (PK-like)"/>
    <property type="match status" value="1"/>
</dbReference>
<dbReference type="InterPro" id="IPR000719">
    <property type="entry name" value="Prot_kinase_dom"/>
</dbReference>
<feature type="domain" description="Protein kinase" evidence="2">
    <location>
        <begin position="72"/>
        <end position="380"/>
    </location>
</feature>
<dbReference type="Proteomes" id="UP001445335">
    <property type="component" value="Unassembled WGS sequence"/>
</dbReference>
<sequence length="473" mass="51828">MGEVAPHLAVPPRPPSGPARQALQTEDARLPQNAAAKKATAARDPVADQEPPIIEVPNSFRARKGTRVVDGWQIGEALGTGLQGGVYFLVDDNGNKDPKHVLKAKHRYALLVKVRREWEVGRRVNSLLNPERAMPGYMGTGRGVVMANGHFQGMLLERLDGRSPAKVVGAKDFHDIGYLRDLLFNIFTALDVGQRRMGFHHADLRIDNVMEVTGVKGLNRFRIIDFGLADFCELYAAGRVGTSAGGGTGAKAVKSEESRSPSGKRLRGSERRARKDQPVPDCMANLREIPKVSLLERSYRFFWRHKGDVYHVLWDLCRYLDGKVWLEKDEFAVRLLLSLIHHVTGVRLKAFFAASPEPDNGELRPDQRAVCGLFEKHDGFLHCVRIRGIRLRAWFNPTNCGLTSGEALQAPFFKLTSEGASINTLGRRVESKGPAPSPGSLDPAASVASIAFPGLDSAQSMASNQGLPAPPSA</sequence>